<dbReference type="Proteomes" id="UP000608024">
    <property type="component" value="Unassembled WGS sequence"/>
</dbReference>
<sequence length="70" mass="7474">MEACAGSSGSEAYTEDSGLRPEVEARTEDSRPRPGVEALTDAGPGPGRENPGRIYPARCRGDRTVGQNRR</sequence>
<evidence type="ECO:0000313" key="2">
    <source>
        <dbReference type="EMBL" id="GHE67778.1"/>
    </source>
</evidence>
<comment type="caution">
    <text evidence="2">The sequence shown here is derived from an EMBL/GenBank/DDBJ whole genome shotgun (WGS) entry which is preliminary data.</text>
</comment>
<feature type="region of interest" description="Disordered" evidence="1">
    <location>
        <begin position="1"/>
        <end position="70"/>
    </location>
</feature>
<gene>
    <name evidence="2" type="ORF">GCM10018785_40460</name>
</gene>
<protein>
    <submittedName>
        <fullName evidence="2">Uncharacterized protein</fullName>
    </submittedName>
</protein>
<dbReference type="AlphaFoldDB" id="A0A919DPX3"/>
<evidence type="ECO:0000256" key="1">
    <source>
        <dbReference type="SAM" id="MobiDB-lite"/>
    </source>
</evidence>
<feature type="compositionally biased region" description="Basic and acidic residues" evidence="1">
    <location>
        <begin position="17"/>
        <end position="34"/>
    </location>
</feature>
<reference evidence="2" key="1">
    <citation type="journal article" date="2014" name="Int. J. Syst. Evol. Microbiol.">
        <title>Complete genome sequence of Corynebacterium casei LMG S-19264T (=DSM 44701T), isolated from a smear-ripened cheese.</title>
        <authorList>
            <consortium name="US DOE Joint Genome Institute (JGI-PGF)"/>
            <person name="Walter F."/>
            <person name="Albersmeier A."/>
            <person name="Kalinowski J."/>
            <person name="Ruckert C."/>
        </authorList>
    </citation>
    <scope>NUCLEOTIDE SEQUENCE</scope>
    <source>
        <strain evidence="2">JCM 4784</strain>
    </source>
</reference>
<reference evidence="2" key="2">
    <citation type="submission" date="2020-09" db="EMBL/GenBank/DDBJ databases">
        <authorList>
            <person name="Sun Q."/>
            <person name="Ohkuma M."/>
        </authorList>
    </citation>
    <scope>NUCLEOTIDE SEQUENCE</scope>
    <source>
        <strain evidence="2">JCM 4784</strain>
    </source>
</reference>
<evidence type="ECO:0000313" key="3">
    <source>
        <dbReference type="Proteomes" id="UP000608024"/>
    </source>
</evidence>
<dbReference type="EMBL" id="BNBT01000061">
    <property type="protein sequence ID" value="GHE67778.1"/>
    <property type="molecule type" value="Genomic_DNA"/>
</dbReference>
<proteinExistence type="predicted"/>
<keyword evidence="3" id="KW-1185">Reference proteome</keyword>
<name>A0A919DPX3_9ACTN</name>
<accession>A0A919DPX3</accession>
<organism evidence="2 3">
    <name type="scientific">Streptomyces longispororuber</name>
    <dbReference type="NCBI Taxonomy" id="68230"/>
    <lineage>
        <taxon>Bacteria</taxon>
        <taxon>Bacillati</taxon>
        <taxon>Actinomycetota</taxon>
        <taxon>Actinomycetes</taxon>
        <taxon>Kitasatosporales</taxon>
        <taxon>Streptomycetaceae</taxon>
        <taxon>Streptomyces</taxon>
    </lineage>
</organism>